<comment type="caution">
    <text evidence="3">The sequence shown here is derived from an EMBL/GenBank/DDBJ whole genome shotgun (WGS) entry which is preliminary data.</text>
</comment>
<comment type="similarity">
    <text evidence="1">Belongs to the Omp25/RopB family.</text>
</comment>
<accession>A0ABX0TSC2</accession>
<name>A0ABX0TSC2_9SPHN</name>
<dbReference type="Proteomes" id="UP000727456">
    <property type="component" value="Unassembled WGS sequence"/>
</dbReference>
<dbReference type="PANTHER" id="PTHR34001:SF3">
    <property type="entry name" value="BLL7405 PROTEIN"/>
    <property type="match status" value="1"/>
</dbReference>
<dbReference type="RefSeq" id="WP_167073194.1">
    <property type="nucleotide sequence ID" value="NZ_JAAOZC010000004.1"/>
</dbReference>
<proteinExistence type="inferred from homology"/>
<dbReference type="InterPro" id="IPR051692">
    <property type="entry name" value="OMP-like"/>
</dbReference>
<evidence type="ECO:0000256" key="1">
    <source>
        <dbReference type="ARBA" id="ARBA00038306"/>
    </source>
</evidence>
<reference evidence="3 4" key="1">
    <citation type="submission" date="2020-03" db="EMBL/GenBank/DDBJ databases">
        <title>Genomic Encyclopedia of Type Strains, Phase III (KMG-III): the genomes of soil and plant-associated and newly described type strains.</title>
        <authorList>
            <person name="Whitman W."/>
        </authorList>
    </citation>
    <scope>NUCLEOTIDE SEQUENCE [LARGE SCALE GENOMIC DNA]</scope>
    <source>
        <strain evidence="3 4">CECT 8804</strain>
    </source>
</reference>
<gene>
    <name evidence="3" type="ORF">FHS31_001978</name>
</gene>
<dbReference type="InterPro" id="IPR011250">
    <property type="entry name" value="OMP/PagP_B-barrel"/>
</dbReference>
<dbReference type="EMBL" id="JAAOZC010000004">
    <property type="protein sequence ID" value="NIJ08361.1"/>
    <property type="molecule type" value="Genomic_DNA"/>
</dbReference>
<protein>
    <submittedName>
        <fullName evidence="3">Outer membrane immunogenic protein</fullName>
    </submittedName>
</protein>
<keyword evidence="4" id="KW-1185">Reference proteome</keyword>
<organism evidence="3 4">
    <name type="scientific">Sphingomonas vulcanisoli</name>
    <dbReference type="NCBI Taxonomy" id="1658060"/>
    <lineage>
        <taxon>Bacteria</taxon>
        <taxon>Pseudomonadati</taxon>
        <taxon>Pseudomonadota</taxon>
        <taxon>Alphaproteobacteria</taxon>
        <taxon>Sphingomonadales</taxon>
        <taxon>Sphingomonadaceae</taxon>
        <taxon>Sphingomonas</taxon>
    </lineage>
</organism>
<evidence type="ECO:0000256" key="2">
    <source>
        <dbReference type="SAM" id="SignalP"/>
    </source>
</evidence>
<keyword evidence="2" id="KW-0732">Signal</keyword>
<evidence type="ECO:0000313" key="4">
    <source>
        <dbReference type="Proteomes" id="UP000727456"/>
    </source>
</evidence>
<evidence type="ECO:0000313" key="3">
    <source>
        <dbReference type="EMBL" id="NIJ08361.1"/>
    </source>
</evidence>
<dbReference type="PANTHER" id="PTHR34001">
    <property type="entry name" value="BLL7405 PROTEIN"/>
    <property type="match status" value="1"/>
</dbReference>
<sequence>MMYKFLLSSVLALGVAGAASAQTADAPTWSGPYGGLHAGYGFDDGRTQTITGIGSGTSAAVASGARPSQLNLNRSGFVGGGQIGWNFQSGKWVFGPEGDISYLRTRGTESISSSTASGAQQNTTIRNRMEWMGSARLRAGYTLGDGLIYATGGYAFGKVKASAAFNSPTGVQNYAGRNGYTAQGWIAGIGGEFRPFHNGAASRVSFGPELTYYDLGSNHTYAGAQNATVANTGYYVVGRDMRGFNGVIKLNYVF</sequence>
<dbReference type="SUPFAM" id="SSF56925">
    <property type="entry name" value="OMPA-like"/>
    <property type="match status" value="1"/>
</dbReference>
<feature type="chain" id="PRO_5046678510" evidence="2">
    <location>
        <begin position="22"/>
        <end position="254"/>
    </location>
</feature>
<feature type="signal peptide" evidence="2">
    <location>
        <begin position="1"/>
        <end position="21"/>
    </location>
</feature>